<keyword evidence="3" id="KW-1003">Cell membrane</keyword>
<dbReference type="PANTHER" id="PTHR11040:SF211">
    <property type="entry name" value="ZINC TRANSPORTER ZIP11"/>
    <property type="match status" value="1"/>
</dbReference>
<name>A0A3N1XPC0_9FIRM</name>
<evidence type="ECO:0000256" key="6">
    <source>
        <dbReference type="ARBA" id="ARBA00022989"/>
    </source>
</evidence>
<feature type="transmembrane region" description="Helical" evidence="8">
    <location>
        <begin position="243"/>
        <end position="266"/>
    </location>
</feature>
<evidence type="ECO:0000256" key="4">
    <source>
        <dbReference type="ARBA" id="ARBA00022692"/>
    </source>
</evidence>
<reference evidence="9 10" key="1">
    <citation type="submission" date="2018-11" db="EMBL/GenBank/DDBJ databases">
        <title>Genomic Encyclopedia of Type Strains, Phase IV (KMG-IV): sequencing the most valuable type-strain genomes for metagenomic binning, comparative biology and taxonomic classification.</title>
        <authorList>
            <person name="Goeker M."/>
        </authorList>
    </citation>
    <scope>NUCLEOTIDE SEQUENCE [LARGE SCALE GENOMIC DNA]</scope>
    <source>
        <strain evidence="9 10">DSM 26537</strain>
    </source>
</reference>
<protein>
    <submittedName>
        <fullName evidence="9">ZIP family zinc transporter</fullName>
    </submittedName>
</protein>
<dbReference type="PANTHER" id="PTHR11040">
    <property type="entry name" value="ZINC/IRON TRANSPORTER"/>
    <property type="match status" value="1"/>
</dbReference>
<feature type="transmembrane region" description="Helical" evidence="8">
    <location>
        <begin position="186"/>
        <end position="207"/>
    </location>
</feature>
<keyword evidence="6 8" id="KW-1133">Transmembrane helix</keyword>
<dbReference type="InterPro" id="IPR003689">
    <property type="entry name" value="ZIP"/>
</dbReference>
<dbReference type="EMBL" id="RJVG01000004">
    <property type="protein sequence ID" value="ROR28540.1"/>
    <property type="molecule type" value="Genomic_DNA"/>
</dbReference>
<dbReference type="GO" id="GO:0005886">
    <property type="term" value="C:plasma membrane"/>
    <property type="evidence" value="ECO:0007669"/>
    <property type="project" value="UniProtKB-SubCell"/>
</dbReference>
<evidence type="ECO:0000256" key="3">
    <source>
        <dbReference type="ARBA" id="ARBA00022475"/>
    </source>
</evidence>
<keyword evidence="4 8" id="KW-0812">Transmembrane</keyword>
<feature type="transmembrane region" description="Helical" evidence="8">
    <location>
        <begin position="118"/>
        <end position="142"/>
    </location>
</feature>
<comment type="similarity">
    <text evidence="2">Belongs to the ZIP transporter (TC 2.A.5) family.</text>
</comment>
<evidence type="ECO:0000256" key="7">
    <source>
        <dbReference type="ARBA" id="ARBA00023136"/>
    </source>
</evidence>
<dbReference type="Proteomes" id="UP000273083">
    <property type="component" value="Unassembled WGS sequence"/>
</dbReference>
<evidence type="ECO:0000256" key="2">
    <source>
        <dbReference type="ARBA" id="ARBA00006939"/>
    </source>
</evidence>
<evidence type="ECO:0000256" key="1">
    <source>
        <dbReference type="ARBA" id="ARBA00004651"/>
    </source>
</evidence>
<feature type="transmembrane region" description="Helical" evidence="8">
    <location>
        <begin position="12"/>
        <end position="32"/>
    </location>
</feature>
<evidence type="ECO:0000256" key="8">
    <source>
        <dbReference type="SAM" id="Phobius"/>
    </source>
</evidence>
<dbReference type="RefSeq" id="WP_123609042.1">
    <property type="nucleotide sequence ID" value="NZ_RJVG01000004.1"/>
</dbReference>
<dbReference type="GO" id="GO:0005385">
    <property type="term" value="F:zinc ion transmembrane transporter activity"/>
    <property type="evidence" value="ECO:0007669"/>
    <property type="project" value="TreeGrafter"/>
</dbReference>
<keyword evidence="5" id="KW-0862">Zinc</keyword>
<proteinExistence type="inferred from homology"/>
<evidence type="ECO:0000313" key="10">
    <source>
        <dbReference type="Proteomes" id="UP000273083"/>
    </source>
</evidence>
<evidence type="ECO:0000256" key="5">
    <source>
        <dbReference type="ARBA" id="ARBA00022833"/>
    </source>
</evidence>
<organism evidence="9 10">
    <name type="scientific">Mobilisporobacter senegalensis</name>
    <dbReference type="NCBI Taxonomy" id="1329262"/>
    <lineage>
        <taxon>Bacteria</taxon>
        <taxon>Bacillati</taxon>
        <taxon>Bacillota</taxon>
        <taxon>Clostridia</taxon>
        <taxon>Lachnospirales</taxon>
        <taxon>Lachnospiraceae</taxon>
        <taxon>Mobilisporobacter</taxon>
    </lineage>
</organism>
<feature type="transmembrane region" description="Helical" evidence="8">
    <location>
        <begin position="72"/>
        <end position="91"/>
    </location>
</feature>
<dbReference type="OrthoDB" id="9787346at2"/>
<gene>
    <name evidence="9" type="ORF">EDD66_104126</name>
</gene>
<keyword evidence="10" id="KW-1185">Reference proteome</keyword>
<keyword evidence="7 8" id="KW-0472">Membrane</keyword>
<comment type="caution">
    <text evidence="9">The sequence shown here is derived from an EMBL/GenBank/DDBJ whole genome shotgun (WGS) entry which is preliminary data.</text>
</comment>
<feature type="transmembrane region" description="Helical" evidence="8">
    <location>
        <begin position="148"/>
        <end position="165"/>
    </location>
</feature>
<dbReference type="Pfam" id="PF02535">
    <property type="entry name" value="Zip"/>
    <property type="match status" value="1"/>
</dbReference>
<feature type="transmembrane region" description="Helical" evidence="8">
    <location>
        <begin position="213"/>
        <end position="231"/>
    </location>
</feature>
<dbReference type="AlphaFoldDB" id="A0A3N1XPC0"/>
<accession>A0A3N1XPC0</accession>
<sequence length="267" mass="28280">MFENMNPVLLALLGGTFTWGMTALGAAMVFFFKEIKPKILNLMLGFASGIMIAASFWSLLLPALEISSNDKFPWLPIIVGFGLGGLFLFAADKLFPHIHHVEDDAKNLKGNKNLRRSILLITAITLHNIPEGLSFGVAFGTAGSSSEATVASAIILAIGIGLQNFPEGAAVSIPLRRDGASRLKSFMYGQASGLVEPIAAVLGAWLASSVGSLLPYALSFAAGAMIFVVVEELIPESQTDAHLYGHTASMGAMLGFMLMTFMDIALG</sequence>
<comment type="subcellular location">
    <subcellularLocation>
        <location evidence="1">Cell membrane</location>
        <topology evidence="1">Multi-pass membrane protein</topology>
    </subcellularLocation>
</comment>
<evidence type="ECO:0000313" key="9">
    <source>
        <dbReference type="EMBL" id="ROR28540.1"/>
    </source>
</evidence>
<feature type="transmembrane region" description="Helical" evidence="8">
    <location>
        <begin position="39"/>
        <end position="60"/>
    </location>
</feature>